<dbReference type="Gene3D" id="3.40.50.1820">
    <property type="entry name" value="alpha/beta hydrolase"/>
    <property type="match status" value="1"/>
</dbReference>
<evidence type="ECO:0000313" key="2">
    <source>
        <dbReference type="EMBL" id="NKE43464.1"/>
    </source>
</evidence>
<accession>A0ABX1EU69</accession>
<protein>
    <recommendedName>
        <fullName evidence="4">Alpha/beta hydrolase</fullName>
    </recommendedName>
</protein>
<reference evidence="2 3" key="1">
    <citation type="submission" date="2020-03" db="EMBL/GenBank/DDBJ databases">
        <title>Roseomonas selenitidurans sp. nov. isolated from soil.</title>
        <authorList>
            <person name="Liu H."/>
        </authorList>
    </citation>
    <scope>NUCLEOTIDE SEQUENCE [LARGE SCALE GENOMIC DNA]</scope>
    <source>
        <strain evidence="2 3">JCM 15073</strain>
    </source>
</reference>
<feature type="signal peptide" evidence="1">
    <location>
        <begin position="1"/>
        <end position="28"/>
    </location>
</feature>
<gene>
    <name evidence="2" type="ORF">HB662_01655</name>
</gene>
<organism evidence="2 3">
    <name type="scientific">Falsiroseomonas frigidaquae</name>
    <dbReference type="NCBI Taxonomy" id="487318"/>
    <lineage>
        <taxon>Bacteria</taxon>
        <taxon>Pseudomonadati</taxon>
        <taxon>Pseudomonadota</taxon>
        <taxon>Alphaproteobacteria</taxon>
        <taxon>Acetobacterales</taxon>
        <taxon>Roseomonadaceae</taxon>
        <taxon>Falsiroseomonas</taxon>
    </lineage>
</organism>
<feature type="chain" id="PRO_5046875843" description="Alpha/beta hydrolase" evidence="1">
    <location>
        <begin position="29"/>
        <end position="446"/>
    </location>
</feature>
<name>A0ABX1EU69_9PROT</name>
<sequence length="446" mass="47982">MRSAGWGRLLRAIGLAALAVAFIGPAPASEPPAPAACPPGLVEGTRCLRGRDANGAWLLLARPPDWHGGLVTHIFGGPRMAAPGPDTTDEDLLRYAEFLRAGWAWASTSRRRAGFGIGRAAEDTLAVRRIAEQHLGPVRFSLLHGQSWGAAVAAKAIETLNEPDAEGRRPFQAALLTSGVLAGPSRAYDMRVDLRAAYQAICGTHPRPDEAQYPVTLGLPRGAQMAREELMARYLACTGADLAAEARSPAQRRALADLSAASRIPEWAIPGHLAWATTQFADIAWQMMEGRSAFGNAHVRYAGTSDDAGLNARIPRIRPDPDAAARLAEDGDPTGRIAIPVLTLHGVEDMTVFVEHQAAYRETLARAGTGHLLVQVFTEEMEHSKLSGPIYAAAAAALRDWAERRRRPTPADLRGRCDTLAGPATGECRILPDYQPQPWTSRVNPR</sequence>
<evidence type="ECO:0008006" key="4">
    <source>
        <dbReference type="Google" id="ProtNLM"/>
    </source>
</evidence>
<keyword evidence="3" id="KW-1185">Reference proteome</keyword>
<evidence type="ECO:0000256" key="1">
    <source>
        <dbReference type="SAM" id="SignalP"/>
    </source>
</evidence>
<dbReference type="InterPro" id="IPR029058">
    <property type="entry name" value="AB_hydrolase_fold"/>
</dbReference>
<evidence type="ECO:0000313" key="3">
    <source>
        <dbReference type="Proteomes" id="UP000765160"/>
    </source>
</evidence>
<comment type="caution">
    <text evidence="2">The sequence shown here is derived from an EMBL/GenBank/DDBJ whole genome shotgun (WGS) entry which is preliminary data.</text>
</comment>
<proteinExistence type="predicted"/>
<dbReference type="RefSeq" id="WP_168046476.1">
    <property type="nucleotide sequence ID" value="NZ_JAATJR010000001.1"/>
</dbReference>
<dbReference type="Proteomes" id="UP000765160">
    <property type="component" value="Unassembled WGS sequence"/>
</dbReference>
<dbReference type="EMBL" id="JAAVTX010000001">
    <property type="protein sequence ID" value="NKE43464.1"/>
    <property type="molecule type" value="Genomic_DNA"/>
</dbReference>
<dbReference type="SUPFAM" id="SSF53474">
    <property type="entry name" value="alpha/beta-Hydrolases"/>
    <property type="match status" value="1"/>
</dbReference>
<keyword evidence="1" id="KW-0732">Signal</keyword>